<feature type="signal peptide" evidence="1">
    <location>
        <begin position="1"/>
        <end position="26"/>
    </location>
</feature>
<proteinExistence type="predicted"/>
<protein>
    <submittedName>
        <fullName evidence="3">Peptidoglycan-binding protein</fullName>
    </submittedName>
</protein>
<dbReference type="Proteomes" id="UP001057702">
    <property type="component" value="Unassembled WGS sequence"/>
</dbReference>
<evidence type="ECO:0000313" key="3">
    <source>
        <dbReference type="EMBL" id="MCQ4083527.1"/>
    </source>
</evidence>
<dbReference type="SUPFAM" id="SSF47090">
    <property type="entry name" value="PGBD-like"/>
    <property type="match status" value="1"/>
</dbReference>
<dbReference type="RefSeq" id="WP_255922487.1">
    <property type="nucleotide sequence ID" value="NZ_JANFNG010000022.1"/>
</dbReference>
<dbReference type="Gene3D" id="1.10.101.10">
    <property type="entry name" value="PGBD-like superfamily/PGBD"/>
    <property type="match status" value="1"/>
</dbReference>
<comment type="caution">
    <text evidence="3">The sequence shown here is derived from an EMBL/GenBank/DDBJ whole genome shotgun (WGS) entry which is preliminary data.</text>
</comment>
<dbReference type="InterPro" id="IPR002477">
    <property type="entry name" value="Peptidoglycan-bd-like"/>
</dbReference>
<sequence length="132" mass="14083">MRRRIVTTLAATLLTAGVALSTPAVAEAAPAQAATANACSYNSTIGWHCGYYNGTAETDEWSTNTAAVKEIQDLINQETLYWENGHAQLAVDGSFGPATKAAVEWLQENYGICGGVNGNVGPCTWSFLRWNP</sequence>
<evidence type="ECO:0000313" key="4">
    <source>
        <dbReference type="Proteomes" id="UP001057702"/>
    </source>
</evidence>
<feature type="domain" description="Peptidoglycan binding-like" evidence="2">
    <location>
        <begin position="66"/>
        <end position="128"/>
    </location>
</feature>
<dbReference type="InterPro" id="IPR036365">
    <property type="entry name" value="PGBD-like_sf"/>
</dbReference>
<accession>A0ABT1Q452</accession>
<evidence type="ECO:0000259" key="2">
    <source>
        <dbReference type="Pfam" id="PF01471"/>
    </source>
</evidence>
<gene>
    <name evidence="3" type="ORF">NGB36_23750</name>
</gene>
<feature type="chain" id="PRO_5047450651" evidence="1">
    <location>
        <begin position="27"/>
        <end position="132"/>
    </location>
</feature>
<name>A0ABT1Q452_9ACTN</name>
<keyword evidence="1" id="KW-0732">Signal</keyword>
<dbReference type="InterPro" id="IPR036366">
    <property type="entry name" value="PGBDSf"/>
</dbReference>
<dbReference type="Pfam" id="PF01471">
    <property type="entry name" value="PG_binding_1"/>
    <property type="match status" value="1"/>
</dbReference>
<reference evidence="3" key="1">
    <citation type="submission" date="2022-06" db="EMBL/GenBank/DDBJ databases">
        <title>Draft genome sequence of Streptomyces sp. RB6PN25 isolated from peat swamp forest in Thailand.</title>
        <authorList>
            <person name="Duangmal K."/>
            <person name="Klaysubun C."/>
        </authorList>
    </citation>
    <scope>NUCLEOTIDE SEQUENCE</scope>
    <source>
        <strain evidence="3">RB6PN25</strain>
    </source>
</reference>
<organism evidence="3 4">
    <name type="scientific">Streptomyces humicola</name>
    <dbReference type="NCBI Taxonomy" id="2953240"/>
    <lineage>
        <taxon>Bacteria</taxon>
        <taxon>Bacillati</taxon>
        <taxon>Actinomycetota</taxon>
        <taxon>Actinomycetes</taxon>
        <taxon>Kitasatosporales</taxon>
        <taxon>Streptomycetaceae</taxon>
        <taxon>Streptomyces</taxon>
    </lineage>
</organism>
<dbReference type="EMBL" id="JANFNG010000022">
    <property type="protein sequence ID" value="MCQ4083527.1"/>
    <property type="molecule type" value="Genomic_DNA"/>
</dbReference>
<keyword evidence="4" id="KW-1185">Reference proteome</keyword>
<evidence type="ECO:0000256" key="1">
    <source>
        <dbReference type="SAM" id="SignalP"/>
    </source>
</evidence>